<dbReference type="PIRSF" id="PIRSF005384">
    <property type="entry name" value="RpiB_LacA_B"/>
    <property type="match status" value="1"/>
</dbReference>
<dbReference type="PANTHER" id="PTHR30345:SF0">
    <property type="entry name" value="DNA DAMAGE-REPAIR_TOLERATION PROTEIN DRT102"/>
    <property type="match status" value="1"/>
</dbReference>
<dbReference type="Pfam" id="PF02502">
    <property type="entry name" value="LacAB_rpiB"/>
    <property type="match status" value="1"/>
</dbReference>
<dbReference type="NCBIfam" id="NF004051">
    <property type="entry name" value="PRK05571.1"/>
    <property type="match status" value="1"/>
</dbReference>
<evidence type="ECO:0000313" key="2">
    <source>
        <dbReference type="EMBL" id="CAG9310256.1"/>
    </source>
</evidence>
<evidence type="ECO:0000256" key="1">
    <source>
        <dbReference type="ARBA" id="ARBA00023235"/>
    </source>
</evidence>
<name>A0AAU9IA43_9CILI</name>
<dbReference type="InterPro" id="IPR003500">
    <property type="entry name" value="RpiB_LacA_LacB"/>
</dbReference>
<proteinExistence type="predicted"/>
<gene>
    <name evidence="2" type="ORF">BSTOLATCC_MIC1110</name>
</gene>
<keyword evidence="1" id="KW-0413">Isomerase</keyword>
<evidence type="ECO:0000313" key="3">
    <source>
        <dbReference type="Proteomes" id="UP001162131"/>
    </source>
</evidence>
<dbReference type="InterPro" id="IPR004785">
    <property type="entry name" value="RpiB"/>
</dbReference>
<dbReference type="NCBIfam" id="TIGR01120">
    <property type="entry name" value="rpiB"/>
    <property type="match status" value="1"/>
</dbReference>
<sequence length="148" mass="16234">MENIVIAAGSDHAGISLKNRLIEHLQSKGATVIDVGCFDAQMVDYPHYGKAVCDKIIANEAKFGLLVCGTGIGISISANKFPGIRCALCHDLWTAETARKKYDSNVIAIGERQTTYFVAEQMVDAFFTTQFGEEENDVRRRDMIDAAV</sequence>
<organism evidence="2 3">
    <name type="scientific">Blepharisma stoltei</name>
    <dbReference type="NCBI Taxonomy" id="1481888"/>
    <lineage>
        <taxon>Eukaryota</taxon>
        <taxon>Sar</taxon>
        <taxon>Alveolata</taxon>
        <taxon>Ciliophora</taxon>
        <taxon>Postciliodesmatophora</taxon>
        <taxon>Heterotrichea</taxon>
        <taxon>Heterotrichida</taxon>
        <taxon>Blepharismidae</taxon>
        <taxon>Blepharisma</taxon>
    </lineage>
</organism>
<reference evidence="2" key="1">
    <citation type="submission" date="2021-09" db="EMBL/GenBank/DDBJ databases">
        <authorList>
            <consortium name="AG Swart"/>
            <person name="Singh M."/>
            <person name="Singh A."/>
            <person name="Seah K."/>
            <person name="Emmerich C."/>
        </authorList>
    </citation>
    <scope>NUCLEOTIDE SEQUENCE</scope>
    <source>
        <strain evidence="2">ATCC30299</strain>
    </source>
</reference>
<dbReference type="GO" id="GO:0005975">
    <property type="term" value="P:carbohydrate metabolic process"/>
    <property type="evidence" value="ECO:0007669"/>
    <property type="project" value="InterPro"/>
</dbReference>
<dbReference type="PANTHER" id="PTHR30345">
    <property type="entry name" value="RIBOSE-5-PHOSPHATE ISOMERASE B"/>
    <property type="match status" value="1"/>
</dbReference>
<protein>
    <recommendedName>
        <fullName evidence="4">Ribose-5-phosphate isomerase</fullName>
    </recommendedName>
</protein>
<evidence type="ECO:0008006" key="4">
    <source>
        <dbReference type="Google" id="ProtNLM"/>
    </source>
</evidence>
<dbReference type="Gene3D" id="3.40.1400.10">
    <property type="entry name" value="Sugar-phosphate isomerase, RpiB/LacA/LacB"/>
    <property type="match status" value="1"/>
</dbReference>
<dbReference type="SUPFAM" id="SSF89623">
    <property type="entry name" value="Ribose/Galactose isomerase RpiB/AlsB"/>
    <property type="match status" value="1"/>
</dbReference>
<accession>A0AAU9IA43</accession>
<dbReference type="AlphaFoldDB" id="A0AAU9IA43"/>
<dbReference type="NCBIfam" id="TIGR00689">
    <property type="entry name" value="rpiB_lacA_lacB"/>
    <property type="match status" value="1"/>
</dbReference>
<keyword evidence="3" id="KW-1185">Reference proteome</keyword>
<comment type="caution">
    <text evidence="2">The sequence shown here is derived from an EMBL/GenBank/DDBJ whole genome shotgun (WGS) entry which is preliminary data.</text>
</comment>
<dbReference type="EMBL" id="CAJZBQ010000002">
    <property type="protein sequence ID" value="CAG9310256.1"/>
    <property type="molecule type" value="Genomic_DNA"/>
</dbReference>
<dbReference type="Proteomes" id="UP001162131">
    <property type="component" value="Unassembled WGS sequence"/>
</dbReference>
<dbReference type="InterPro" id="IPR036569">
    <property type="entry name" value="RpiB_LacA_LacB_sf"/>
</dbReference>
<dbReference type="GO" id="GO:0016853">
    <property type="term" value="F:isomerase activity"/>
    <property type="evidence" value="ECO:0007669"/>
    <property type="project" value="UniProtKB-KW"/>
</dbReference>